<protein>
    <submittedName>
        <fullName evidence="6">ATP-grasp domain-containing protein</fullName>
    </submittedName>
</protein>
<organism evidence="6 7">
    <name type="scientific">Arthrobacter woluwensis</name>
    <dbReference type="NCBI Taxonomy" id="156980"/>
    <lineage>
        <taxon>Bacteria</taxon>
        <taxon>Bacillati</taxon>
        <taxon>Actinomycetota</taxon>
        <taxon>Actinomycetes</taxon>
        <taxon>Micrococcales</taxon>
        <taxon>Micrococcaceae</taxon>
        <taxon>Arthrobacter</taxon>
    </lineage>
</organism>
<dbReference type="GO" id="GO:0005524">
    <property type="term" value="F:ATP binding"/>
    <property type="evidence" value="ECO:0007669"/>
    <property type="project" value="UniProtKB-UniRule"/>
</dbReference>
<keyword evidence="1" id="KW-0436">Ligase</keyword>
<dbReference type="STRING" id="156980.SAMN04489745_1876"/>
<evidence type="ECO:0000256" key="4">
    <source>
        <dbReference type="PROSITE-ProRule" id="PRU00409"/>
    </source>
</evidence>
<proteinExistence type="predicted"/>
<evidence type="ECO:0000256" key="2">
    <source>
        <dbReference type="ARBA" id="ARBA00022741"/>
    </source>
</evidence>
<dbReference type="InterPro" id="IPR011761">
    <property type="entry name" value="ATP-grasp"/>
</dbReference>
<evidence type="ECO:0000256" key="3">
    <source>
        <dbReference type="ARBA" id="ARBA00022840"/>
    </source>
</evidence>
<reference evidence="6 7" key="1">
    <citation type="submission" date="2016-10" db="EMBL/GenBank/DDBJ databases">
        <authorList>
            <person name="de Groot N.N."/>
        </authorList>
    </citation>
    <scope>NUCLEOTIDE SEQUENCE [LARGE SCALE GENOMIC DNA]</scope>
    <source>
        <strain evidence="6 7">DSM 10495</strain>
    </source>
</reference>
<dbReference type="Pfam" id="PF13535">
    <property type="entry name" value="ATP-grasp_4"/>
    <property type="match status" value="1"/>
</dbReference>
<dbReference type="GO" id="GO:0016874">
    <property type="term" value="F:ligase activity"/>
    <property type="evidence" value="ECO:0007669"/>
    <property type="project" value="UniProtKB-KW"/>
</dbReference>
<dbReference type="Proteomes" id="UP000182652">
    <property type="component" value="Unassembled WGS sequence"/>
</dbReference>
<dbReference type="PANTHER" id="PTHR43585:SF2">
    <property type="entry name" value="ATP-GRASP ENZYME FSQD"/>
    <property type="match status" value="1"/>
</dbReference>
<gene>
    <name evidence="6" type="ORF">SAMN04489745_1876</name>
</gene>
<keyword evidence="2 4" id="KW-0547">Nucleotide-binding</keyword>
<dbReference type="PROSITE" id="PS50975">
    <property type="entry name" value="ATP_GRASP"/>
    <property type="match status" value="1"/>
</dbReference>
<dbReference type="AlphaFoldDB" id="A0A1H4P5L2"/>
<dbReference type="GO" id="GO:0046872">
    <property type="term" value="F:metal ion binding"/>
    <property type="evidence" value="ECO:0007669"/>
    <property type="project" value="InterPro"/>
</dbReference>
<dbReference type="SUPFAM" id="SSF56059">
    <property type="entry name" value="Glutathione synthetase ATP-binding domain-like"/>
    <property type="match status" value="1"/>
</dbReference>
<keyword evidence="7" id="KW-1185">Reference proteome</keyword>
<sequence>MRFTIYIPTPRGIVLEAARRFGRLSVVPVIQPGQDLSEYGGLEPLFVQDPLDPVEVARAVLARDADGDSRSICLAFGDKSTEVASLVNAALGWDLPGYLDFVTLETFRSKSKLRRVLGVGNPLNVPFAAVSRCDEVVRFVEKIGTQAILKPADGSGSRNIVTLDPGTVSATLSAIDTSWMSQGAVVEQRVVGPEFSVEALSWNGEHSILGVTRKFTSGPPGFIETGHEFPADVSLEVRDALEHATKEILSAAGHLSGLSHTELILDDAGPKLVESHGRPGGDRISDMVGLVRGRSSFELWFDAMLTGRLPVVQESGVTAGVEFLDLTGMKSTDEQWTDRMLSLPGVVEASILLPEAERGEIVSSSTRHSLVVFCGSTDERARIRRAINAANLELK</sequence>
<feature type="domain" description="ATP-grasp" evidence="5">
    <location>
        <begin position="114"/>
        <end position="305"/>
    </location>
</feature>
<evidence type="ECO:0000313" key="7">
    <source>
        <dbReference type="Proteomes" id="UP000182652"/>
    </source>
</evidence>
<accession>A0A1H4P5L2</accession>
<dbReference type="PANTHER" id="PTHR43585">
    <property type="entry name" value="FUMIPYRROLE BIOSYNTHESIS PROTEIN C"/>
    <property type="match status" value="1"/>
</dbReference>
<name>A0A1H4P5L2_9MICC</name>
<dbReference type="Gene3D" id="3.30.470.20">
    <property type="entry name" value="ATP-grasp fold, B domain"/>
    <property type="match status" value="1"/>
</dbReference>
<evidence type="ECO:0000256" key="1">
    <source>
        <dbReference type="ARBA" id="ARBA00022598"/>
    </source>
</evidence>
<dbReference type="RefSeq" id="WP_066210421.1">
    <property type="nucleotide sequence ID" value="NZ_FNSN01000003.1"/>
</dbReference>
<dbReference type="InterPro" id="IPR052032">
    <property type="entry name" value="ATP-dep_AA_Ligase"/>
</dbReference>
<evidence type="ECO:0000313" key="6">
    <source>
        <dbReference type="EMBL" id="SEC02605.1"/>
    </source>
</evidence>
<keyword evidence="3 4" id="KW-0067">ATP-binding</keyword>
<dbReference type="EMBL" id="FNSN01000003">
    <property type="protein sequence ID" value="SEC02605.1"/>
    <property type="molecule type" value="Genomic_DNA"/>
</dbReference>
<evidence type="ECO:0000259" key="5">
    <source>
        <dbReference type="PROSITE" id="PS50975"/>
    </source>
</evidence>